<feature type="non-terminal residue" evidence="1">
    <location>
        <position position="1"/>
    </location>
</feature>
<name>A0A974HVZ3_XENLA</name>
<sequence>TFKAEIAPIKNNVNQINDLACQFDLTVIQLSPYHFSRLEDLNTRWKLLQ</sequence>
<reference evidence="2" key="1">
    <citation type="journal article" date="2016" name="Nature">
        <title>Genome evolution in the allotetraploid frog Xenopus laevis.</title>
        <authorList>
            <person name="Session A.M."/>
            <person name="Uno Y."/>
            <person name="Kwon T."/>
            <person name="Chapman J.A."/>
            <person name="Toyoda A."/>
            <person name="Takahashi S."/>
            <person name="Fukui A."/>
            <person name="Hikosaka A."/>
            <person name="Suzuki A."/>
            <person name="Kondo M."/>
            <person name="van Heeringen S.J."/>
            <person name="Quigley I."/>
            <person name="Heinz S."/>
            <person name="Ogino H."/>
            <person name="Ochi H."/>
            <person name="Hellsten U."/>
            <person name="Lyons J.B."/>
            <person name="Simakov O."/>
            <person name="Putnam N."/>
            <person name="Stites J."/>
            <person name="Kuroki Y."/>
            <person name="Tanaka T."/>
            <person name="Michiue T."/>
            <person name="Watanabe M."/>
            <person name="Bogdanovic O."/>
            <person name="Lister R."/>
            <person name="Georgiou G."/>
            <person name="Paranjpe S.S."/>
            <person name="van Kruijsbergen I."/>
            <person name="Shu S."/>
            <person name="Carlson J."/>
            <person name="Kinoshita T."/>
            <person name="Ohta Y."/>
            <person name="Mawaribuchi S."/>
            <person name="Jenkins J."/>
            <person name="Grimwood J."/>
            <person name="Schmutz J."/>
            <person name="Mitros T."/>
            <person name="Mozaffari S.V."/>
            <person name="Suzuki Y."/>
            <person name="Haramoto Y."/>
            <person name="Yamamoto T.S."/>
            <person name="Takagi C."/>
            <person name="Heald R."/>
            <person name="Miller K."/>
            <person name="Haudenschild C."/>
            <person name="Kitzman J."/>
            <person name="Nakayama T."/>
            <person name="Izutsu Y."/>
            <person name="Robert J."/>
            <person name="Fortriede J."/>
            <person name="Burns K."/>
            <person name="Lotay V."/>
            <person name="Karimi K."/>
            <person name="Yasuoka Y."/>
            <person name="Dichmann D.S."/>
            <person name="Flajnik M.F."/>
            <person name="Houston D.W."/>
            <person name="Shendure J."/>
            <person name="DuPasquier L."/>
            <person name="Vize P.D."/>
            <person name="Zorn A.M."/>
            <person name="Ito M."/>
            <person name="Marcotte E.M."/>
            <person name="Wallingford J.B."/>
            <person name="Ito Y."/>
            <person name="Asashima M."/>
            <person name="Ueno N."/>
            <person name="Matsuda Y."/>
            <person name="Veenstra G.J."/>
            <person name="Fujiyama A."/>
            <person name="Harland R.M."/>
            <person name="Taira M."/>
            <person name="Rokhsar D.S."/>
        </authorList>
    </citation>
    <scope>NUCLEOTIDE SEQUENCE [LARGE SCALE GENOMIC DNA]</scope>
    <source>
        <strain evidence="2">J</strain>
    </source>
</reference>
<accession>A0A974HVZ3</accession>
<dbReference type="AlphaFoldDB" id="A0A974HVZ3"/>
<proteinExistence type="predicted"/>
<feature type="non-terminal residue" evidence="1">
    <location>
        <position position="49"/>
    </location>
</feature>
<evidence type="ECO:0000313" key="1">
    <source>
        <dbReference type="EMBL" id="OCT92419.1"/>
    </source>
</evidence>
<evidence type="ECO:0000313" key="2">
    <source>
        <dbReference type="Proteomes" id="UP000694892"/>
    </source>
</evidence>
<gene>
    <name evidence="1" type="ORF">XELAEV_180154783mg</name>
</gene>
<protein>
    <submittedName>
        <fullName evidence="1">Uncharacterized protein</fullName>
    </submittedName>
</protein>
<organism evidence="1 2">
    <name type="scientific">Xenopus laevis</name>
    <name type="common">African clawed frog</name>
    <dbReference type="NCBI Taxonomy" id="8355"/>
    <lineage>
        <taxon>Eukaryota</taxon>
        <taxon>Metazoa</taxon>
        <taxon>Chordata</taxon>
        <taxon>Craniata</taxon>
        <taxon>Vertebrata</taxon>
        <taxon>Euteleostomi</taxon>
        <taxon>Amphibia</taxon>
        <taxon>Batrachia</taxon>
        <taxon>Anura</taxon>
        <taxon>Pipoidea</taxon>
        <taxon>Pipidae</taxon>
        <taxon>Xenopodinae</taxon>
        <taxon>Xenopus</taxon>
        <taxon>Xenopus</taxon>
    </lineage>
</organism>
<dbReference type="EMBL" id="CM004469">
    <property type="protein sequence ID" value="OCT92419.1"/>
    <property type="molecule type" value="Genomic_DNA"/>
</dbReference>
<dbReference type="Proteomes" id="UP000694892">
    <property type="component" value="Chromosome 2S"/>
</dbReference>